<keyword evidence="6" id="KW-1185">Reference proteome</keyword>
<dbReference type="InterPro" id="IPR027417">
    <property type="entry name" value="P-loop_NTPase"/>
</dbReference>
<evidence type="ECO:0000256" key="4">
    <source>
        <dbReference type="ARBA" id="ARBA00022932"/>
    </source>
</evidence>
<dbReference type="KEGG" id="ipo:Ilyop_1355"/>
<evidence type="ECO:0000313" key="5">
    <source>
        <dbReference type="EMBL" id="ADO83135.1"/>
    </source>
</evidence>
<name>E3HA07_ILYPC</name>
<dbReference type="GO" id="GO:0003677">
    <property type="term" value="F:DNA binding"/>
    <property type="evidence" value="ECO:0007669"/>
    <property type="project" value="InterPro"/>
</dbReference>
<dbReference type="Gene3D" id="3.40.50.300">
    <property type="entry name" value="P-loop containing nucleotide triphosphate hydrolases"/>
    <property type="match status" value="1"/>
</dbReference>
<dbReference type="GO" id="GO:0003887">
    <property type="term" value="F:DNA-directed DNA polymerase activity"/>
    <property type="evidence" value="ECO:0007669"/>
    <property type="project" value="UniProtKB-KW"/>
</dbReference>
<sequence>MRGLLYFIYGDNPLELKYEDMKKEIIKKDPGIVPRYFDVSQKEEEDFLQAISINSMFGGSELLVLKRFQLLKKPENFVKAMENYNIVNKDVIILYEESLNAFGKPENPVVKKLLDRISKNFKVIEARQGKNGKSLVFYVSSELEIKENDADKLLQMIGRDSMQVRQEVEKIKLFLGGEKFTFEKIKGIISLSREYHMKNLVDEFLAGNKENLLYHLKHEKNYMSFIYILSNELDILLKLKMLQAKGVLSYNTSYNLFKDRVYEGVKKYFLKGDGRGSIHAYQLFLKFNLLSSYTEKFLIEKLNKLLEIEYKFKSGQGDEDIMVESFIAAFKN</sequence>
<reference evidence="5 6" key="1">
    <citation type="journal article" date="2010" name="Stand. Genomic Sci.">
        <title>Complete genome sequence of Ilyobacter polytropus type strain (CuHbu1).</title>
        <authorList>
            <person name="Sikorski J."/>
            <person name="Chertkov O."/>
            <person name="Lapidus A."/>
            <person name="Nolan M."/>
            <person name="Lucas S."/>
            <person name="Del Rio T.G."/>
            <person name="Tice H."/>
            <person name="Cheng J.F."/>
            <person name="Tapia R."/>
            <person name="Han C."/>
            <person name="Goodwin L."/>
            <person name="Pitluck S."/>
            <person name="Liolios K."/>
            <person name="Ivanova N."/>
            <person name="Mavromatis K."/>
            <person name="Mikhailova N."/>
            <person name="Pati A."/>
            <person name="Chen A."/>
            <person name="Palaniappan K."/>
            <person name="Land M."/>
            <person name="Hauser L."/>
            <person name="Chang Y.J."/>
            <person name="Jeffries C.D."/>
            <person name="Brambilla E."/>
            <person name="Yasawong M."/>
            <person name="Rohde M."/>
            <person name="Pukall R."/>
            <person name="Spring S."/>
            <person name="Goker M."/>
            <person name="Woyke T."/>
            <person name="Bristow J."/>
            <person name="Eisen J.A."/>
            <person name="Markowitz V."/>
            <person name="Hugenholtz P."/>
            <person name="Kyrpides N.C."/>
            <person name="Klenk H.P."/>
        </authorList>
    </citation>
    <scope>NUCLEOTIDE SEQUENCE [LARGE SCALE GENOMIC DNA]</scope>
    <source>
        <strain evidence="6">ATCC 51220 / DSM 2926 / LMG 16218 / CuHBu1</strain>
    </source>
</reference>
<dbReference type="Proteomes" id="UP000006875">
    <property type="component" value="Chromosome"/>
</dbReference>
<dbReference type="Gene3D" id="1.20.272.10">
    <property type="match status" value="1"/>
</dbReference>
<dbReference type="EMBL" id="CP002281">
    <property type="protein sequence ID" value="ADO83135.1"/>
    <property type="molecule type" value="Genomic_DNA"/>
</dbReference>
<proteinExistence type="predicted"/>
<protein>
    <submittedName>
        <fullName evidence="5">DNA polymerase III delta</fullName>
    </submittedName>
</protein>
<dbReference type="HOGENOM" id="CLU_072292_0_0_0"/>
<keyword evidence="2" id="KW-0548">Nucleotidyltransferase</keyword>
<keyword evidence="4" id="KW-0239">DNA-directed DNA polymerase</keyword>
<dbReference type="AlphaFoldDB" id="E3HA07"/>
<gene>
    <name evidence="5" type="ordered locus">Ilyop_1355</name>
</gene>
<dbReference type="STRING" id="572544.Ilyop_1355"/>
<dbReference type="InterPro" id="IPR005790">
    <property type="entry name" value="DNA_polIII_delta"/>
</dbReference>
<evidence type="ECO:0000256" key="3">
    <source>
        <dbReference type="ARBA" id="ARBA00022705"/>
    </source>
</evidence>
<keyword evidence="3" id="KW-0235">DNA replication</keyword>
<dbReference type="eggNOG" id="COG1466">
    <property type="taxonomic scope" value="Bacteria"/>
</dbReference>
<organism evidence="5 6">
    <name type="scientific">Ilyobacter polytropus (strain ATCC 51220 / DSM 2926 / LMG 16218 / CuHBu1)</name>
    <dbReference type="NCBI Taxonomy" id="572544"/>
    <lineage>
        <taxon>Bacteria</taxon>
        <taxon>Fusobacteriati</taxon>
        <taxon>Fusobacteriota</taxon>
        <taxon>Fusobacteriia</taxon>
        <taxon>Fusobacteriales</taxon>
        <taxon>Fusobacteriaceae</taxon>
        <taxon>Ilyobacter</taxon>
    </lineage>
</organism>
<dbReference type="PANTHER" id="PTHR34388:SF1">
    <property type="entry name" value="DNA POLYMERASE III SUBUNIT DELTA"/>
    <property type="match status" value="1"/>
</dbReference>
<dbReference type="GO" id="GO:0006261">
    <property type="term" value="P:DNA-templated DNA replication"/>
    <property type="evidence" value="ECO:0007669"/>
    <property type="project" value="TreeGrafter"/>
</dbReference>
<accession>E3HA07</accession>
<keyword evidence="1" id="KW-0808">Transferase</keyword>
<evidence type="ECO:0000256" key="2">
    <source>
        <dbReference type="ARBA" id="ARBA00022695"/>
    </source>
</evidence>
<evidence type="ECO:0000256" key="1">
    <source>
        <dbReference type="ARBA" id="ARBA00022679"/>
    </source>
</evidence>
<dbReference type="PANTHER" id="PTHR34388">
    <property type="entry name" value="DNA POLYMERASE III SUBUNIT DELTA"/>
    <property type="match status" value="1"/>
</dbReference>
<dbReference type="GO" id="GO:0009360">
    <property type="term" value="C:DNA polymerase III complex"/>
    <property type="evidence" value="ECO:0007669"/>
    <property type="project" value="TreeGrafter"/>
</dbReference>
<evidence type="ECO:0000313" key="6">
    <source>
        <dbReference type="Proteomes" id="UP000006875"/>
    </source>
</evidence>